<organism evidence="2 3">
    <name type="scientific">Plasmodium gallinaceum</name>
    <dbReference type="NCBI Taxonomy" id="5849"/>
    <lineage>
        <taxon>Eukaryota</taxon>
        <taxon>Sar</taxon>
        <taxon>Alveolata</taxon>
        <taxon>Apicomplexa</taxon>
        <taxon>Aconoidasida</taxon>
        <taxon>Haemosporida</taxon>
        <taxon>Plasmodiidae</taxon>
        <taxon>Plasmodium</taxon>
        <taxon>Plasmodium (Haemamoeba)</taxon>
    </lineage>
</organism>
<gene>
    <name evidence="2" type="ORF">PGAL8A_00472800</name>
</gene>
<accession>A0A1J1GX55</accession>
<dbReference type="OMA" id="QRYDYES"/>
<feature type="region of interest" description="Disordered" evidence="1">
    <location>
        <begin position="445"/>
        <end position="478"/>
    </location>
</feature>
<evidence type="ECO:0000313" key="3">
    <source>
        <dbReference type="Proteomes" id="UP000220797"/>
    </source>
</evidence>
<feature type="compositionally biased region" description="Basic and acidic residues" evidence="1">
    <location>
        <begin position="458"/>
        <end position="478"/>
    </location>
</feature>
<protein>
    <submittedName>
        <fullName evidence="2">Uncharacterized protein</fullName>
    </submittedName>
</protein>
<sequence>MNEIFTNKNENKLINKNSQYEKDDNFKNNIINVPEIISKNEIKNEEKNFDCIISLNEAKKRRLCEEKLVKSNKMNCTDSKEFDAYNFDEMIIKNNYNAEYSKYVNINNMKCNDKNYNSEDMRKKKNINSKKKLTVTNEQGYNICSDDLIKVQNIKNDFLKKTLISDYEKDSCLKNNQGLLNESINNFESDKNLINNYKDKKYSDKDKSLLFHESEKENNINTTNSININNSEKEMRYSNSKTVENYEEHKNNINNQSDSIKVDIFYSSKSEKSLGESDENSSYDSVEEFYENICQSDVPLDFYKNFLKTKNSNLLESDSYLDSKNDATEEINILNTYIKSVIETSQNSTSLDVDNKLINILSLSFLTFIDHVIYDSHIYALKDEFLKGEVIKSKSEDEVNCKEYEKVKDLYNFIPADRNKIKNKMNDSNEENNIINENTFNSKFQKSSTNSSIANCNDSKERHEKNSNMRESNNDVEKKRKNNISMIYNPDVINLCLTNLYSQKLVDKIMDKKKNNKEVSTFNNLVLSKNEDILTVDKKAENLKKYDSDLGNEKKVEKEILESENHIKEKNDEMKENINFNKNEKPQLTNSNDKLYQRKVIIKQINDKIKKNNNNMSKFLNYQKYSLEDLFEI</sequence>
<dbReference type="RefSeq" id="XP_028529950.1">
    <property type="nucleotide sequence ID" value="XM_028673504.1"/>
</dbReference>
<comment type="caution">
    <text evidence="2">The sequence shown here is derived from an EMBL/GenBank/DDBJ whole genome shotgun (WGS) entry which is preliminary data.</text>
</comment>
<evidence type="ECO:0000313" key="2">
    <source>
        <dbReference type="EMBL" id="CRG97147.1"/>
    </source>
</evidence>
<dbReference type="GeneID" id="39733261"/>
<dbReference type="Proteomes" id="UP000220797">
    <property type="component" value="Unassembled WGS sequence"/>
</dbReference>
<proteinExistence type="predicted"/>
<feature type="compositionally biased region" description="Polar residues" evidence="1">
    <location>
        <begin position="445"/>
        <end position="457"/>
    </location>
</feature>
<dbReference type="OrthoDB" id="372836at2759"/>
<evidence type="ECO:0000256" key="1">
    <source>
        <dbReference type="SAM" id="MobiDB-lite"/>
    </source>
</evidence>
<dbReference type="EMBL" id="CVMV01000083">
    <property type="protein sequence ID" value="CRG97147.1"/>
    <property type="molecule type" value="Genomic_DNA"/>
</dbReference>
<dbReference type="VEuPathDB" id="PlasmoDB:PGAL8A_00472800"/>
<keyword evidence="3" id="KW-1185">Reference proteome</keyword>
<dbReference type="AlphaFoldDB" id="A0A1J1GX55"/>
<name>A0A1J1GX55_PLAGA</name>
<reference evidence="2" key="1">
    <citation type="submission" date="2015-04" db="EMBL/GenBank/DDBJ databases">
        <authorList>
            <consortium name="Pathogen Informatics"/>
        </authorList>
    </citation>
    <scope>NUCLEOTIDE SEQUENCE [LARGE SCALE GENOMIC DNA]</scope>
    <source>
        <strain evidence="2">8A</strain>
    </source>
</reference>